<comment type="similarity">
    <text evidence="1">Belongs to the glycosyl hydrolase 16 family.</text>
</comment>
<dbReference type="GO" id="GO:0004553">
    <property type="term" value="F:hydrolase activity, hydrolyzing O-glycosyl compounds"/>
    <property type="evidence" value="ECO:0007669"/>
    <property type="project" value="InterPro"/>
</dbReference>
<feature type="chain" id="PRO_5035600721" description="GH16 domain-containing protein" evidence="2">
    <location>
        <begin position="23"/>
        <end position="302"/>
    </location>
</feature>
<gene>
    <name evidence="5" type="ORF">GPM918_LOCUS13875</name>
    <name evidence="4" type="ORF">OVA965_LOCUS11924</name>
    <name evidence="7" type="ORF">SRO942_LOCUS13875</name>
    <name evidence="6" type="ORF">TMI583_LOCUS11928</name>
</gene>
<dbReference type="Proteomes" id="UP000663829">
    <property type="component" value="Unassembled WGS sequence"/>
</dbReference>
<dbReference type="SUPFAM" id="SSF49899">
    <property type="entry name" value="Concanavalin A-like lectins/glucanases"/>
    <property type="match status" value="1"/>
</dbReference>
<evidence type="ECO:0000313" key="4">
    <source>
        <dbReference type="EMBL" id="CAF0946594.1"/>
    </source>
</evidence>
<dbReference type="EMBL" id="CAJNOQ010003256">
    <property type="protein sequence ID" value="CAF1003264.1"/>
    <property type="molecule type" value="Genomic_DNA"/>
</dbReference>
<evidence type="ECO:0000313" key="6">
    <source>
        <dbReference type="EMBL" id="CAF3721172.1"/>
    </source>
</evidence>
<feature type="domain" description="GH16" evidence="3">
    <location>
        <begin position="49"/>
        <end position="302"/>
    </location>
</feature>
<dbReference type="PANTHER" id="PTHR10963:SF55">
    <property type="entry name" value="GLYCOSIDE HYDROLASE FAMILY 16 PROTEIN"/>
    <property type="match status" value="1"/>
</dbReference>
<evidence type="ECO:0000313" key="8">
    <source>
        <dbReference type="Proteomes" id="UP000663829"/>
    </source>
</evidence>
<evidence type="ECO:0000259" key="3">
    <source>
        <dbReference type="PROSITE" id="PS51762"/>
    </source>
</evidence>
<evidence type="ECO:0000256" key="1">
    <source>
        <dbReference type="ARBA" id="ARBA00006865"/>
    </source>
</evidence>
<dbReference type="EMBL" id="CAJOBA010004704">
    <property type="protein sequence ID" value="CAF3721172.1"/>
    <property type="molecule type" value="Genomic_DNA"/>
</dbReference>
<dbReference type="OrthoDB" id="7772021at2759"/>
<reference evidence="5" key="1">
    <citation type="submission" date="2021-02" db="EMBL/GenBank/DDBJ databases">
        <authorList>
            <person name="Nowell W R."/>
        </authorList>
    </citation>
    <scope>NUCLEOTIDE SEQUENCE</scope>
</reference>
<evidence type="ECO:0000313" key="5">
    <source>
        <dbReference type="EMBL" id="CAF1003264.1"/>
    </source>
</evidence>
<dbReference type="Proteomes" id="UP000682733">
    <property type="component" value="Unassembled WGS sequence"/>
</dbReference>
<protein>
    <recommendedName>
        <fullName evidence="3">GH16 domain-containing protein</fullName>
    </recommendedName>
</protein>
<organism evidence="5 8">
    <name type="scientific">Didymodactylos carnosus</name>
    <dbReference type="NCBI Taxonomy" id="1234261"/>
    <lineage>
        <taxon>Eukaryota</taxon>
        <taxon>Metazoa</taxon>
        <taxon>Spiralia</taxon>
        <taxon>Gnathifera</taxon>
        <taxon>Rotifera</taxon>
        <taxon>Eurotatoria</taxon>
        <taxon>Bdelloidea</taxon>
        <taxon>Philodinida</taxon>
        <taxon>Philodinidae</taxon>
        <taxon>Didymodactylos</taxon>
    </lineage>
</organism>
<dbReference type="Proteomes" id="UP000681722">
    <property type="component" value="Unassembled WGS sequence"/>
</dbReference>
<evidence type="ECO:0000256" key="2">
    <source>
        <dbReference type="SAM" id="SignalP"/>
    </source>
</evidence>
<dbReference type="InterPro" id="IPR050546">
    <property type="entry name" value="Glycosyl_Hydrlase_16"/>
</dbReference>
<keyword evidence="2" id="KW-0732">Signal</keyword>
<keyword evidence="8" id="KW-1185">Reference proteome</keyword>
<dbReference type="PROSITE" id="PS51762">
    <property type="entry name" value="GH16_2"/>
    <property type="match status" value="1"/>
</dbReference>
<feature type="signal peptide" evidence="2">
    <location>
        <begin position="1"/>
        <end position="22"/>
    </location>
</feature>
<dbReference type="Gene3D" id="2.60.120.200">
    <property type="match status" value="1"/>
</dbReference>
<comment type="caution">
    <text evidence="5">The sequence shown here is derived from an EMBL/GenBank/DDBJ whole genome shotgun (WGS) entry which is preliminary data.</text>
</comment>
<dbReference type="CDD" id="cd08023">
    <property type="entry name" value="GH16_laminarinase_like"/>
    <property type="match status" value="1"/>
</dbReference>
<dbReference type="AlphaFoldDB" id="A0A814GYQ4"/>
<dbReference type="InterPro" id="IPR013320">
    <property type="entry name" value="ConA-like_dom_sf"/>
</dbReference>
<dbReference type="EMBL" id="CAJOBC010003256">
    <property type="protein sequence ID" value="CAF3774674.1"/>
    <property type="molecule type" value="Genomic_DNA"/>
</dbReference>
<dbReference type="Proteomes" id="UP000677228">
    <property type="component" value="Unassembled WGS sequence"/>
</dbReference>
<name>A0A814GYQ4_9BILA</name>
<sequence>MPLSAVAAGALCFITMISCVPADSFISQTGVERDVVAARTRNGKCNYDIDEKALIHQGYYKKVFEDNFNTNLHNWKIWTGGAYNQELQYYQSSNLKVQNGKLVITARKETVKGATVPSNPQLKTFNYTSGRIESKTYFTPTKSFSKVRISARIKLPSGYGMWPAFWTYNDPWPTKGEIDIIEAQGQYPFQYTTNYFYGSQPNIPQTDATKITSLITSNVSLTKCYHVYEVIWTKQSLIYLLDGKIINKKSASTPANKYIPSLFGKLQRITLNVAVGGNYFVNLDPSKIHPDAMYVDWIKVFT</sequence>
<dbReference type="PANTHER" id="PTHR10963">
    <property type="entry name" value="GLYCOSYL HYDROLASE-RELATED"/>
    <property type="match status" value="1"/>
</dbReference>
<proteinExistence type="inferred from homology"/>
<dbReference type="Pfam" id="PF00722">
    <property type="entry name" value="Glyco_hydro_16"/>
    <property type="match status" value="1"/>
</dbReference>
<dbReference type="EMBL" id="CAJNOK010004699">
    <property type="protein sequence ID" value="CAF0946594.1"/>
    <property type="molecule type" value="Genomic_DNA"/>
</dbReference>
<dbReference type="GO" id="GO:0005975">
    <property type="term" value="P:carbohydrate metabolic process"/>
    <property type="evidence" value="ECO:0007669"/>
    <property type="project" value="InterPro"/>
</dbReference>
<evidence type="ECO:0000313" key="7">
    <source>
        <dbReference type="EMBL" id="CAF3774674.1"/>
    </source>
</evidence>
<dbReference type="InterPro" id="IPR000757">
    <property type="entry name" value="Beta-glucanase-like"/>
</dbReference>
<accession>A0A814GYQ4</accession>